<proteinExistence type="predicted"/>
<feature type="region of interest" description="Disordered" evidence="1">
    <location>
        <begin position="262"/>
        <end position="299"/>
    </location>
</feature>
<feature type="compositionally biased region" description="Gly residues" evidence="1">
    <location>
        <begin position="277"/>
        <end position="287"/>
    </location>
</feature>
<dbReference type="OrthoDB" id="923450at2"/>
<dbReference type="HOGENOM" id="CLU_563619_0_0_10"/>
<organism evidence="2 3">
    <name type="scientific">Mucilaginibacter paludis DSM 18603</name>
    <dbReference type="NCBI Taxonomy" id="714943"/>
    <lineage>
        <taxon>Bacteria</taxon>
        <taxon>Pseudomonadati</taxon>
        <taxon>Bacteroidota</taxon>
        <taxon>Sphingobacteriia</taxon>
        <taxon>Sphingobacteriales</taxon>
        <taxon>Sphingobacteriaceae</taxon>
        <taxon>Mucilaginibacter</taxon>
    </lineage>
</organism>
<dbReference type="EMBL" id="CM001403">
    <property type="protein sequence ID" value="EHQ30618.1"/>
    <property type="molecule type" value="Genomic_DNA"/>
</dbReference>
<evidence type="ECO:0000256" key="1">
    <source>
        <dbReference type="SAM" id="MobiDB-lite"/>
    </source>
</evidence>
<accession>H1YB92</accession>
<dbReference type="RefSeq" id="WP_008512500.1">
    <property type="nucleotide sequence ID" value="NZ_CM001403.1"/>
</dbReference>
<keyword evidence="3" id="KW-1185">Reference proteome</keyword>
<evidence type="ECO:0000313" key="2">
    <source>
        <dbReference type="EMBL" id="EHQ30618.1"/>
    </source>
</evidence>
<dbReference type="PROSITE" id="PS51257">
    <property type="entry name" value="PROKAR_LIPOPROTEIN"/>
    <property type="match status" value="1"/>
</dbReference>
<dbReference type="Proteomes" id="UP000002774">
    <property type="component" value="Chromosome"/>
</dbReference>
<dbReference type="STRING" id="714943.Mucpa_6566"/>
<reference evidence="2" key="1">
    <citation type="submission" date="2011-09" db="EMBL/GenBank/DDBJ databases">
        <title>The permanent draft genome of Mucilaginibacter paludis DSM 18603.</title>
        <authorList>
            <consortium name="US DOE Joint Genome Institute (JGI-PGF)"/>
            <person name="Lucas S."/>
            <person name="Han J."/>
            <person name="Lapidus A."/>
            <person name="Bruce D."/>
            <person name="Goodwin L."/>
            <person name="Pitluck S."/>
            <person name="Peters L."/>
            <person name="Kyrpides N."/>
            <person name="Mavromatis K."/>
            <person name="Ivanova N."/>
            <person name="Mikhailova N."/>
            <person name="Held B."/>
            <person name="Detter J.C."/>
            <person name="Tapia R."/>
            <person name="Han C."/>
            <person name="Land M."/>
            <person name="Hauser L."/>
            <person name="Markowitz V."/>
            <person name="Cheng J.-F."/>
            <person name="Hugenholtz P."/>
            <person name="Woyke T."/>
            <person name="Wu D."/>
            <person name="Tindall B."/>
            <person name="Brambilla E."/>
            <person name="Klenk H.-P."/>
            <person name="Eisen J.A."/>
        </authorList>
    </citation>
    <scope>NUCLEOTIDE SEQUENCE [LARGE SCALE GENOMIC DNA]</scope>
    <source>
        <strain evidence="2">DSM 18603</strain>
    </source>
</reference>
<evidence type="ECO:0000313" key="3">
    <source>
        <dbReference type="Proteomes" id="UP000002774"/>
    </source>
</evidence>
<name>H1YB92_9SPHI</name>
<dbReference type="eggNOG" id="ENOG5033A69">
    <property type="taxonomic scope" value="Bacteria"/>
</dbReference>
<gene>
    <name evidence="2" type="ORF">Mucpa_6566</name>
</gene>
<sequence length="484" mass="53467">MKKKFLLIISLCLLFLIVACRKSLLNDEEYPSAPSGFGVKEAKTFFENSTQSASSTIKLASIDSARNPNPTGFTYWKQAKAYTMKQFNVVEVPLIVSNRTISLHDFPGDSVKLKPDASVARAILTRLIIFQNVNTKSVEKEIVTYFPDKAYLLRHENDASDNWLNHISSDFSGYIEYRNWNSTPKYLLRMSGGKKVARYNIRLLQSGGSNKTIQSTIKTMDIHCFPVCEEAYNTNCITIDGVEDCVDVDSGYEECYDYCYDDGSNPPDPQPQDPGDGDNGGVIGGGTPSSPPPTVTNDLTGCNGSVVNKLMDKNISNNISKILQDVFNKNDKTNLHFVSSTNTNGAPAITIVTSGANSTTVNMEIRINPDVLPSDASQDYKASIIIHEIIHAYLDYKKIDYNNQLKQHADLARDYISDIATMLHDAFGTDTENANALAFGGLKDFATKNPTEYADLLKAKDLTEGTRDFDSEMQRTGLHGTPCP</sequence>
<dbReference type="AlphaFoldDB" id="H1YB92"/>
<protein>
    <submittedName>
        <fullName evidence="2">Uncharacterized protein</fullName>
    </submittedName>
</protein>